<organism evidence="4 5">
    <name type="scientific">Kingella denitrificans ATCC 33394</name>
    <dbReference type="NCBI Taxonomy" id="888741"/>
    <lineage>
        <taxon>Bacteria</taxon>
        <taxon>Pseudomonadati</taxon>
        <taxon>Pseudomonadota</taxon>
        <taxon>Betaproteobacteria</taxon>
        <taxon>Neisseriales</taxon>
        <taxon>Neisseriaceae</taxon>
        <taxon>Kingella</taxon>
    </lineage>
</organism>
<dbReference type="InterPro" id="IPR023006">
    <property type="entry name" value="YchJ-like"/>
</dbReference>
<dbReference type="Gene3D" id="3.10.450.50">
    <property type="match status" value="1"/>
</dbReference>
<dbReference type="InterPro" id="IPR004027">
    <property type="entry name" value="SEC_C_motif"/>
</dbReference>
<feature type="domain" description="YchJ-like middle NTF2-like" evidence="3">
    <location>
        <begin position="52"/>
        <end position="149"/>
    </location>
</feature>
<reference evidence="4 5" key="1">
    <citation type="submission" date="2011-01" db="EMBL/GenBank/DDBJ databases">
        <authorList>
            <person name="Muzny D."/>
            <person name="Qin X."/>
            <person name="Deng J."/>
            <person name="Jiang H."/>
            <person name="Liu Y."/>
            <person name="Qu J."/>
            <person name="Song X.-Z."/>
            <person name="Zhang L."/>
            <person name="Thornton R."/>
            <person name="Coyle M."/>
            <person name="Francisco L."/>
            <person name="Jackson L."/>
            <person name="Javaid M."/>
            <person name="Korchina V."/>
            <person name="Kovar C."/>
            <person name="Mata R."/>
            <person name="Mathew T."/>
            <person name="Ngo R."/>
            <person name="Nguyen L."/>
            <person name="Nguyen N."/>
            <person name="Okwuonu G."/>
            <person name="Ongeri F."/>
            <person name="Pham C."/>
            <person name="Simmons D."/>
            <person name="Wilczek-Boney K."/>
            <person name="Hale W."/>
            <person name="Jakkamsetti A."/>
            <person name="Pham P."/>
            <person name="Ruth R."/>
            <person name="San Lucas F."/>
            <person name="Warren J."/>
            <person name="Zhang J."/>
            <person name="Zhao Z."/>
            <person name="Zhou C."/>
            <person name="Zhu D."/>
            <person name="Lee S."/>
            <person name="Bess C."/>
            <person name="Blankenburg K."/>
            <person name="Forbes L."/>
            <person name="Fu Q."/>
            <person name="Gubbala S."/>
            <person name="Hirani K."/>
            <person name="Jayaseelan J.C."/>
            <person name="Lara F."/>
            <person name="Munidasa M."/>
            <person name="Palculict T."/>
            <person name="Patil S."/>
            <person name="Pu L.-L."/>
            <person name="Saada N."/>
            <person name="Tang L."/>
            <person name="Weissenberger G."/>
            <person name="Zhu Y."/>
            <person name="Hemphill L."/>
            <person name="Shang Y."/>
            <person name="Youmans B."/>
            <person name="Ayvaz T."/>
            <person name="Ross M."/>
            <person name="Santibanez J."/>
            <person name="Aqrawi P."/>
            <person name="Gross S."/>
            <person name="Joshi V."/>
            <person name="Fowler G."/>
            <person name="Nazareth L."/>
            <person name="Reid J."/>
            <person name="Worley K."/>
            <person name="Petrosino J."/>
            <person name="Highlander S."/>
            <person name="Gibbs R."/>
        </authorList>
    </citation>
    <scope>NUCLEOTIDE SEQUENCE [LARGE SCALE GENOMIC DNA]</scope>
    <source>
        <strain evidence="4 5">ATCC 33394</strain>
    </source>
</reference>
<comment type="similarity">
    <text evidence="1 2">Belongs to the UPF0225 family.</text>
</comment>
<evidence type="ECO:0000259" key="3">
    <source>
        <dbReference type="Pfam" id="PF17775"/>
    </source>
</evidence>
<dbReference type="SUPFAM" id="SSF103642">
    <property type="entry name" value="Sec-C motif"/>
    <property type="match status" value="1"/>
</dbReference>
<evidence type="ECO:0000313" key="5">
    <source>
        <dbReference type="Proteomes" id="UP000004088"/>
    </source>
</evidence>
<dbReference type="SUPFAM" id="SSF54427">
    <property type="entry name" value="NTF2-like"/>
    <property type="match status" value="1"/>
</dbReference>
<dbReference type="Proteomes" id="UP000004088">
    <property type="component" value="Unassembled WGS sequence"/>
</dbReference>
<dbReference type="EMBL" id="AEWV01000030">
    <property type="protein sequence ID" value="EGC16862.1"/>
    <property type="molecule type" value="Genomic_DNA"/>
</dbReference>
<dbReference type="NCBIfam" id="NF002449">
    <property type="entry name" value="PRK01617.1"/>
    <property type="match status" value="1"/>
</dbReference>
<dbReference type="PANTHER" id="PTHR33747">
    <property type="entry name" value="UPF0225 PROTEIN SCO1677"/>
    <property type="match status" value="1"/>
</dbReference>
<name>F0F0N0_9NEIS</name>
<dbReference type="AlphaFoldDB" id="F0F0N0"/>
<keyword evidence="5" id="KW-1185">Reference proteome</keyword>
<dbReference type="HAMAP" id="MF_00612">
    <property type="entry name" value="UPF0225"/>
    <property type="match status" value="1"/>
</dbReference>
<gene>
    <name evidence="4" type="ORF">HMPREF9098_1665</name>
</gene>
<dbReference type="STRING" id="888741.HMPREF9098_1665"/>
<accession>F0F0N0</accession>
<dbReference type="NCBIfam" id="NF001213">
    <property type="entry name" value="PRK00183.1"/>
    <property type="match status" value="1"/>
</dbReference>
<proteinExistence type="inferred from homology"/>
<protein>
    <recommendedName>
        <fullName evidence="2">UPF0225 protein HMPREF9098_1665</fullName>
    </recommendedName>
</protein>
<dbReference type="Pfam" id="PF17775">
    <property type="entry name" value="YchJ_M-like"/>
    <property type="match status" value="1"/>
</dbReference>
<dbReference type="InterPro" id="IPR048469">
    <property type="entry name" value="YchJ-like_M"/>
</dbReference>
<evidence type="ECO:0000256" key="2">
    <source>
        <dbReference type="HAMAP-Rule" id="MF_00612"/>
    </source>
</evidence>
<evidence type="ECO:0000313" key="4">
    <source>
        <dbReference type="EMBL" id="EGC16862.1"/>
    </source>
</evidence>
<dbReference type="HOGENOM" id="CLU_099590_0_1_4"/>
<dbReference type="Pfam" id="PF02810">
    <property type="entry name" value="SEC-C"/>
    <property type="match status" value="2"/>
</dbReference>
<evidence type="ECO:0000256" key="1">
    <source>
        <dbReference type="ARBA" id="ARBA00010839"/>
    </source>
</evidence>
<sequence>MCAGCFSRIEKAACTGQKSDGKEKKMLCPCGSGADYQDCCAPLHRQKAVAQTAEQLMRSRYAAYVAHEIDYLVVTTVPSQQALLDREGMAQWSRQAEWLGLDVLRYTDNLKPNHAQVAFVAHFAEQGQERRHEELSAFVRVDGRWYFIDPTVPLPPMKQPCICGSGRKFKACCGQFFR</sequence>
<dbReference type="NCBIfam" id="NF002486">
    <property type="entry name" value="PRK01752.1"/>
    <property type="match status" value="1"/>
</dbReference>
<dbReference type="InterPro" id="IPR032710">
    <property type="entry name" value="NTF2-like_dom_sf"/>
</dbReference>
<comment type="caution">
    <text evidence="4">The sequence shown here is derived from an EMBL/GenBank/DDBJ whole genome shotgun (WGS) entry which is preliminary data.</text>
</comment>
<dbReference type="PANTHER" id="PTHR33747:SF1">
    <property type="entry name" value="ADENYLATE CYCLASE-ASSOCIATED CAP C-TERMINAL DOMAIN-CONTAINING PROTEIN"/>
    <property type="match status" value="1"/>
</dbReference>